<sequence length="49" mass="5977">MKTVQYKIIYTNKFCLLQAKYRYLPKFDNSLTLLTDNSWINLKTECLLW</sequence>
<name>A0A2H9T4L9_9ZZZZ</name>
<proteinExistence type="predicted"/>
<organism evidence="1">
    <name type="scientific">invertebrate metagenome</name>
    <dbReference type="NCBI Taxonomy" id="1711999"/>
    <lineage>
        <taxon>unclassified sequences</taxon>
        <taxon>metagenomes</taxon>
        <taxon>organismal metagenomes</taxon>
    </lineage>
</organism>
<comment type="caution">
    <text evidence="1">The sequence shown here is derived from an EMBL/GenBank/DDBJ whole genome shotgun (WGS) entry which is preliminary data.</text>
</comment>
<dbReference type="EMBL" id="NSIT01000242">
    <property type="protein sequence ID" value="PJE78180.1"/>
    <property type="molecule type" value="Genomic_DNA"/>
</dbReference>
<accession>A0A2H9T4L9</accession>
<evidence type="ECO:0000313" key="1">
    <source>
        <dbReference type="EMBL" id="PJE78180.1"/>
    </source>
</evidence>
<reference evidence="1" key="1">
    <citation type="journal article" date="2017" name="Appl. Environ. Microbiol.">
        <title>Molecular characterization of an Endozoicomonas-like organism causing infection in king scallop Pecten maximus L.</title>
        <authorList>
            <person name="Cano I."/>
            <person name="van Aerle R."/>
            <person name="Ross S."/>
            <person name="Verner-Jeffreys D.W."/>
            <person name="Paley R.K."/>
            <person name="Rimmer G."/>
            <person name="Ryder D."/>
            <person name="Hooper P."/>
            <person name="Stone D."/>
            <person name="Feist S.W."/>
        </authorList>
    </citation>
    <scope>NUCLEOTIDE SEQUENCE</scope>
</reference>
<dbReference type="AlphaFoldDB" id="A0A2H9T4L9"/>
<protein>
    <submittedName>
        <fullName evidence="1">Uncharacterized protein</fullName>
    </submittedName>
</protein>
<gene>
    <name evidence="1" type="ORF">CI610_02889</name>
</gene>